<evidence type="ECO:0000313" key="3">
    <source>
        <dbReference type="Proteomes" id="UP000753196"/>
    </source>
</evidence>
<accession>A0A932VRL1</accession>
<dbReference type="Proteomes" id="UP000753196">
    <property type="component" value="Unassembled WGS sequence"/>
</dbReference>
<sequence>MKTFAKGFGAVVALGAILVGLAFAWSMFRIRGQADVTSAVGPAVRQKTKEELIAEARERSSRINALYMTADVANDPGMGAAALREKIIGLAQASEINGIVIDVKEVCGPDYNEVRLKDLLRELHQKNIWAIARIVSFKDASQRQAHPEWYLTRRSGREVSDGCAAKHHLVLNGHAGDPQPIFWRDNKGGYWMDPASQGARQYLAGIAEKMIDLGFDELQFDYVRFPSDGDVSAALYPVWDKTTPRYAVMEDFFRFLNHTLKEYRPEIILSADLFGYVAVQHEDETIGQRLEDIGDSFDYVSFMVYPSHYYAGLFLLADPSRNLTAVNYSFAQARANPGVVVERSLYVAHDFLNELVASSTATTTPPMPRSSARLRPWLEDFFHEADRLSGRPYGTEKVRMQIDAAERVERHGWMLWNASNIYTSGALKKKNAASAEK</sequence>
<feature type="domain" description="DUF4015" evidence="1">
    <location>
        <begin position="66"/>
        <end position="422"/>
    </location>
</feature>
<dbReference type="Gene3D" id="3.20.20.80">
    <property type="entry name" value="Glycosidases"/>
    <property type="match status" value="1"/>
</dbReference>
<dbReference type="EMBL" id="JACQCR010000008">
    <property type="protein sequence ID" value="MBI3630809.1"/>
    <property type="molecule type" value="Genomic_DNA"/>
</dbReference>
<dbReference type="SUPFAM" id="SSF51445">
    <property type="entry name" value="(Trans)glycosidases"/>
    <property type="match status" value="1"/>
</dbReference>
<dbReference type="Pfam" id="PF13200">
    <property type="entry name" value="DUF4015"/>
    <property type="match status" value="1"/>
</dbReference>
<comment type="caution">
    <text evidence="2">The sequence shown here is derived from an EMBL/GenBank/DDBJ whole genome shotgun (WGS) entry which is preliminary data.</text>
</comment>
<dbReference type="AlphaFoldDB" id="A0A932VRL1"/>
<dbReference type="InterPro" id="IPR017853">
    <property type="entry name" value="GH"/>
</dbReference>
<dbReference type="InterPro" id="IPR025275">
    <property type="entry name" value="DUF4015"/>
</dbReference>
<proteinExistence type="predicted"/>
<protein>
    <recommendedName>
        <fullName evidence="1">DUF4015 domain-containing protein</fullName>
    </recommendedName>
</protein>
<evidence type="ECO:0000313" key="2">
    <source>
        <dbReference type="EMBL" id="MBI3630809.1"/>
    </source>
</evidence>
<name>A0A932VRL1_9BACT</name>
<reference evidence="2" key="1">
    <citation type="submission" date="2020-07" db="EMBL/GenBank/DDBJ databases">
        <title>Huge and variable diversity of episymbiotic CPR bacteria and DPANN archaea in groundwater ecosystems.</title>
        <authorList>
            <person name="He C.Y."/>
            <person name="Keren R."/>
            <person name="Whittaker M."/>
            <person name="Farag I.F."/>
            <person name="Doudna J."/>
            <person name="Cate J.H.D."/>
            <person name="Banfield J.F."/>
        </authorList>
    </citation>
    <scope>NUCLEOTIDE SEQUENCE</scope>
    <source>
        <strain evidence="2">NC_groundwater_973_Pr1_S-0.2um_54_13</strain>
    </source>
</reference>
<evidence type="ECO:0000259" key="1">
    <source>
        <dbReference type="Pfam" id="PF13200"/>
    </source>
</evidence>
<organism evidence="2 3">
    <name type="scientific">Candidatus Sungiibacteriota bacterium</name>
    <dbReference type="NCBI Taxonomy" id="2750080"/>
    <lineage>
        <taxon>Bacteria</taxon>
        <taxon>Candidatus Sungiibacteriota</taxon>
    </lineage>
</organism>
<gene>
    <name evidence="2" type="ORF">HY221_00520</name>
</gene>